<proteinExistence type="inferred from homology"/>
<dbReference type="InterPro" id="IPR023603">
    <property type="entry name" value="Low_specificity_L-TA-like"/>
</dbReference>
<dbReference type="NCBIfam" id="NF041359">
    <property type="entry name" value="GntG_guanitoxin"/>
    <property type="match status" value="1"/>
</dbReference>
<dbReference type="InterPro" id="IPR015424">
    <property type="entry name" value="PyrdxlP-dep_Trfase"/>
</dbReference>
<organism evidence="6">
    <name type="scientific">uncultured Thermomicrobiales bacterium</name>
    <dbReference type="NCBI Taxonomy" id="1645740"/>
    <lineage>
        <taxon>Bacteria</taxon>
        <taxon>Pseudomonadati</taxon>
        <taxon>Thermomicrobiota</taxon>
        <taxon>Thermomicrobia</taxon>
        <taxon>Thermomicrobiales</taxon>
        <taxon>environmental samples</taxon>
    </lineage>
</organism>
<evidence type="ECO:0000259" key="5">
    <source>
        <dbReference type="Pfam" id="PF01212"/>
    </source>
</evidence>
<dbReference type="EMBL" id="CADCWE010000020">
    <property type="protein sequence ID" value="CAA9523990.1"/>
    <property type="molecule type" value="Genomic_DNA"/>
</dbReference>
<dbReference type="SUPFAM" id="SSF53383">
    <property type="entry name" value="PLP-dependent transferases"/>
    <property type="match status" value="1"/>
</dbReference>
<comment type="similarity">
    <text evidence="2">Belongs to the threonine aldolase family.</text>
</comment>
<protein>
    <submittedName>
        <fullName evidence="6">Low-specificity L-threonine aldolase</fullName>
        <ecNumber evidence="6">4.1.2.48</ecNumber>
    </submittedName>
</protein>
<dbReference type="Pfam" id="PF01212">
    <property type="entry name" value="Beta_elim_lyase"/>
    <property type="match status" value="1"/>
</dbReference>
<dbReference type="AlphaFoldDB" id="A0A6J4TJE5"/>
<evidence type="ECO:0000256" key="2">
    <source>
        <dbReference type="ARBA" id="ARBA00006966"/>
    </source>
</evidence>
<sequence length="260" mass="27176">MVGHADTTHELIWRTRVIDLSSDTATRPTAAMRAFMAAAPVGDEQRREDPTVNRLQAMVAELMGKEAALFLPSGTMCNAIAFCVHANRGEAVILDRTSHPYNDEAGGPAWLAQVMLRPVAGERGVFTADQARAEINPGSTHAARTALVSIEQPTNMGGGRVWTLAELDAIRAVADEYGLAVHLDGARFLNASVASGVPAAAMAARGETVWLDLSKGLGAPVGAVLAGSAAFIERARLLKHLFGGAMRQAGSVAGGGGWPT</sequence>
<dbReference type="Gene3D" id="3.40.640.10">
    <property type="entry name" value="Type I PLP-dependent aspartate aminotransferase-like (Major domain)"/>
    <property type="match status" value="1"/>
</dbReference>
<evidence type="ECO:0000313" key="6">
    <source>
        <dbReference type="EMBL" id="CAA9523990.1"/>
    </source>
</evidence>
<accession>A0A6J4TJE5</accession>
<dbReference type="FunFam" id="3.40.640.10:FF:000030">
    <property type="entry name" value="Low-specificity L-threonine aldolase"/>
    <property type="match status" value="1"/>
</dbReference>
<name>A0A6J4TJE5_9BACT</name>
<dbReference type="GO" id="GO:0008732">
    <property type="term" value="F:L-allo-threonine aldolase activity"/>
    <property type="evidence" value="ECO:0007669"/>
    <property type="project" value="TreeGrafter"/>
</dbReference>
<dbReference type="PANTHER" id="PTHR48097:SF9">
    <property type="entry name" value="L-THREONINE ALDOLASE"/>
    <property type="match status" value="1"/>
</dbReference>
<dbReference type="PANTHER" id="PTHR48097">
    <property type="entry name" value="L-THREONINE ALDOLASE-RELATED"/>
    <property type="match status" value="1"/>
</dbReference>
<comment type="cofactor">
    <cofactor evidence="1">
        <name>pyridoxal 5'-phosphate</name>
        <dbReference type="ChEBI" id="CHEBI:597326"/>
    </cofactor>
</comment>
<dbReference type="GO" id="GO:0006567">
    <property type="term" value="P:L-threonine catabolic process"/>
    <property type="evidence" value="ECO:0007669"/>
    <property type="project" value="TreeGrafter"/>
</dbReference>
<dbReference type="GO" id="GO:0005829">
    <property type="term" value="C:cytosol"/>
    <property type="evidence" value="ECO:0007669"/>
    <property type="project" value="TreeGrafter"/>
</dbReference>
<dbReference type="GO" id="GO:0006545">
    <property type="term" value="P:glycine biosynthetic process"/>
    <property type="evidence" value="ECO:0007669"/>
    <property type="project" value="TreeGrafter"/>
</dbReference>
<dbReference type="InterPro" id="IPR001597">
    <property type="entry name" value="ArAA_b-elim_lyase/Thr_aldolase"/>
</dbReference>
<evidence type="ECO:0000256" key="1">
    <source>
        <dbReference type="ARBA" id="ARBA00001933"/>
    </source>
</evidence>
<dbReference type="InterPro" id="IPR015421">
    <property type="entry name" value="PyrdxlP-dep_Trfase_major"/>
</dbReference>
<reference evidence="6" key="1">
    <citation type="submission" date="2020-02" db="EMBL/GenBank/DDBJ databases">
        <authorList>
            <person name="Meier V. D."/>
        </authorList>
    </citation>
    <scope>NUCLEOTIDE SEQUENCE</scope>
    <source>
        <strain evidence="6">AVDCRST_MAG73</strain>
    </source>
</reference>
<dbReference type="EC" id="4.1.2.48" evidence="6"/>
<evidence type="ECO:0000256" key="4">
    <source>
        <dbReference type="ARBA" id="ARBA00023239"/>
    </source>
</evidence>
<evidence type="ECO:0000256" key="3">
    <source>
        <dbReference type="ARBA" id="ARBA00022898"/>
    </source>
</evidence>
<keyword evidence="4 6" id="KW-0456">Lyase</keyword>
<feature type="domain" description="Aromatic amino acid beta-eliminating lyase/threonine aldolase" evidence="5">
    <location>
        <begin position="19"/>
        <end position="253"/>
    </location>
</feature>
<feature type="non-terminal residue" evidence="6">
    <location>
        <position position="260"/>
    </location>
</feature>
<keyword evidence="3" id="KW-0663">Pyridoxal phosphate</keyword>
<gene>
    <name evidence="6" type="ORF">AVDCRST_MAG73-291</name>
</gene>